<evidence type="ECO:0000313" key="1">
    <source>
        <dbReference type="EMBL" id="PVH96481.1"/>
    </source>
</evidence>
<accession>A0A2V1DEL5</accession>
<organism evidence="1 2">
    <name type="scientific">Periconia macrospinosa</name>
    <dbReference type="NCBI Taxonomy" id="97972"/>
    <lineage>
        <taxon>Eukaryota</taxon>
        <taxon>Fungi</taxon>
        <taxon>Dikarya</taxon>
        <taxon>Ascomycota</taxon>
        <taxon>Pezizomycotina</taxon>
        <taxon>Dothideomycetes</taxon>
        <taxon>Pleosporomycetidae</taxon>
        <taxon>Pleosporales</taxon>
        <taxon>Massarineae</taxon>
        <taxon>Periconiaceae</taxon>
        <taxon>Periconia</taxon>
    </lineage>
</organism>
<reference evidence="1 2" key="1">
    <citation type="journal article" date="2018" name="Sci. Rep.">
        <title>Comparative genomics provides insights into the lifestyle and reveals functional heterogeneity of dark septate endophytic fungi.</title>
        <authorList>
            <person name="Knapp D.G."/>
            <person name="Nemeth J.B."/>
            <person name="Barry K."/>
            <person name="Hainaut M."/>
            <person name="Henrissat B."/>
            <person name="Johnson J."/>
            <person name="Kuo A."/>
            <person name="Lim J.H.P."/>
            <person name="Lipzen A."/>
            <person name="Nolan M."/>
            <person name="Ohm R.A."/>
            <person name="Tamas L."/>
            <person name="Grigoriev I.V."/>
            <person name="Spatafora J.W."/>
            <person name="Nagy L.G."/>
            <person name="Kovacs G.M."/>
        </authorList>
    </citation>
    <scope>NUCLEOTIDE SEQUENCE [LARGE SCALE GENOMIC DNA]</scope>
    <source>
        <strain evidence="1 2">DSE2036</strain>
    </source>
</reference>
<evidence type="ECO:0008006" key="3">
    <source>
        <dbReference type="Google" id="ProtNLM"/>
    </source>
</evidence>
<gene>
    <name evidence="1" type="ORF">DM02DRAFT_535207</name>
</gene>
<keyword evidence="2" id="KW-1185">Reference proteome</keyword>
<dbReference type="EMBL" id="KZ805463">
    <property type="protein sequence ID" value="PVH96481.1"/>
    <property type="molecule type" value="Genomic_DNA"/>
</dbReference>
<evidence type="ECO:0000313" key="2">
    <source>
        <dbReference type="Proteomes" id="UP000244855"/>
    </source>
</evidence>
<dbReference type="STRING" id="97972.A0A2V1DEL5"/>
<dbReference type="AlphaFoldDB" id="A0A2V1DEL5"/>
<sequence length="286" mass="32239">MPALSLPNFMGGIGELQRIEGSTDSWQWVIGELKRCPRDLAMNGETLFLHSQLYREVMPAVIRTAMGICAMYCIQNANNRDTTLRMIDDAVLELINSPSPMMTDASGEIHPESGLLDELARLQAFALYQMIRMFSGGIEQRVTIDLQRGLLTTRALQLLRRSRIVLGDNLSPIQNWNAWIVAESIRRTVLVIYMFYGMYSMAMHGVCVDFATLAKLPVSTSPASWQVQDARAVFGAGTETERTLPYEDYTQEWMVSTQKTLHPFEKFLIVPCKGLEGVRAFGFEEV</sequence>
<proteinExistence type="predicted"/>
<dbReference type="Proteomes" id="UP000244855">
    <property type="component" value="Unassembled WGS sequence"/>
</dbReference>
<name>A0A2V1DEL5_9PLEO</name>
<protein>
    <recommendedName>
        <fullName evidence="3">Transcription factor domain-containing protein</fullName>
    </recommendedName>
</protein>
<dbReference type="OrthoDB" id="4216928at2759"/>